<proteinExistence type="predicted"/>
<dbReference type="EMBL" id="BLTE01000001">
    <property type="protein sequence ID" value="GFK92528.1"/>
    <property type="molecule type" value="Genomic_DNA"/>
</dbReference>
<feature type="domain" description="HTH cro/C1-type" evidence="1">
    <location>
        <begin position="18"/>
        <end position="72"/>
    </location>
</feature>
<keyword evidence="3" id="KW-1185">Reference proteome</keyword>
<reference evidence="2 3" key="1">
    <citation type="submission" date="2020-04" db="EMBL/GenBank/DDBJ databases">
        <authorList>
            <consortium name="Desulfovibrio sp. FSS-1 genome sequencing consortium"/>
            <person name="Shimoshige H."/>
            <person name="Kobayashi H."/>
            <person name="Maekawa T."/>
        </authorList>
    </citation>
    <scope>NUCLEOTIDE SEQUENCE [LARGE SCALE GENOMIC DNA]</scope>
    <source>
        <strain evidence="2 3">SIID29052-01</strain>
    </source>
</reference>
<dbReference type="InterPro" id="IPR001387">
    <property type="entry name" value="Cro/C1-type_HTH"/>
</dbReference>
<dbReference type="Gene3D" id="3.30.450.180">
    <property type="match status" value="1"/>
</dbReference>
<dbReference type="Proteomes" id="UP000494245">
    <property type="component" value="Unassembled WGS sequence"/>
</dbReference>
<dbReference type="Pfam" id="PF01381">
    <property type="entry name" value="HTH_3"/>
    <property type="match status" value="1"/>
</dbReference>
<comment type="caution">
    <text evidence="2">The sequence shown here is derived from an EMBL/GenBank/DDBJ whole genome shotgun (WGS) entry which is preliminary data.</text>
</comment>
<dbReference type="PANTHER" id="PTHR35010">
    <property type="entry name" value="BLL4672 PROTEIN-RELATED"/>
    <property type="match status" value="1"/>
</dbReference>
<dbReference type="AlphaFoldDB" id="A0A6V8LQB7"/>
<evidence type="ECO:0000259" key="1">
    <source>
        <dbReference type="PROSITE" id="PS50943"/>
    </source>
</evidence>
<gene>
    <name evidence="2" type="ORF">NNJEOMEG_00353</name>
</gene>
<dbReference type="SUPFAM" id="SSF47413">
    <property type="entry name" value="lambda repressor-like DNA-binding domains"/>
    <property type="match status" value="1"/>
</dbReference>
<name>A0A6V8LQB7_9BACT</name>
<evidence type="ECO:0000313" key="2">
    <source>
        <dbReference type="EMBL" id="GFK92528.1"/>
    </source>
</evidence>
<dbReference type="InterPro" id="IPR041413">
    <property type="entry name" value="MLTR_LBD"/>
</dbReference>
<dbReference type="RefSeq" id="WP_173080683.1">
    <property type="nucleotide sequence ID" value="NZ_BLTE01000001.1"/>
</dbReference>
<evidence type="ECO:0000313" key="3">
    <source>
        <dbReference type="Proteomes" id="UP000494245"/>
    </source>
</evidence>
<dbReference type="CDD" id="cd00093">
    <property type="entry name" value="HTH_XRE"/>
    <property type="match status" value="1"/>
</dbReference>
<dbReference type="Pfam" id="PF17765">
    <property type="entry name" value="MLTR_LBD"/>
    <property type="match status" value="1"/>
</dbReference>
<dbReference type="PROSITE" id="PS50943">
    <property type="entry name" value="HTH_CROC1"/>
    <property type="match status" value="1"/>
</dbReference>
<reference evidence="2 3" key="2">
    <citation type="submission" date="2020-05" db="EMBL/GenBank/DDBJ databases">
        <title>Draft genome sequence of Desulfovibrio sp. strainFSS-1.</title>
        <authorList>
            <person name="Shimoshige H."/>
            <person name="Kobayashi H."/>
            <person name="Maekawa T."/>
        </authorList>
    </citation>
    <scope>NUCLEOTIDE SEQUENCE [LARGE SCALE GENOMIC DNA]</scope>
    <source>
        <strain evidence="2 3">SIID29052-01</strain>
    </source>
</reference>
<dbReference type="SMART" id="SM00530">
    <property type="entry name" value="HTH_XRE"/>
    <property type="match status" value="1"/>
</dbReference>
<accession>A0A6V8LQB7</accession>
<organism evidence="2 3">
    <name type="scientific">Fundidesulfovibrio magnetotacticus</name>
    <dbReference type="NCBI Taxonomy" id="2730080"/>
    <lineage>
        <taxon>Bacteria</taxon>
        <taxon>Pseudomonadati</taxon>
        <taxon>Thermodesulfobacteriota</taxon>
        <taxon>Desulfovibrionia</taxon>
        <taxon>Desulfovibrionales</taxon>
        <taxon>Desulfovibrionaceae</taxon>
        <taxon>Fundidesulfovibrio</taxon>
    </lineage>
</organism>
<dbReference type="PANTHER" id="PTHR35010:SF4">
    <property type="entry name" value="BLL5781 PROTEIN"/>
    <property type="match status" value="1"/>
</dbReference>
<protein>
    <recommendedName>
        <fullName evidence="1">HTH cro/C1-type domain-containing protein</fullName>
    </recommendedName>
</protein>
<sequence length="271" mass="30509">MTTSHDLPSKGGSIGDTIRLWRKNRKISQMDLALNIDTSARHLSFVETGKSRPSRQLIIRIAESLNMPFRHRNALLTMAGHTLEREPLPFDAESMTTIRQALQRLLDTHEPLPAFVVDSAYNIKMKNSGYARLVASLTGADALKKYTNVYLLTFSEDGLCNRIIDWPRVGRFMLDRLKSEASFHQDARLFSLYNTCNGLFRNTPEVNEPSLNDLPVLPLMFEHKPTPLSFITMITTLGTPLDAATQELRIESLHPSDEATKLLFTKAAALV</sequence>
<dbReference type="Gene3D" id="1.10.260.40">
    <property type="entry name" value="lambda repressor-like DNA-binding domains"/>
    <property type="match status" value="1"/>
</dbReference>
<dbReference type="InterPro" id="IPR010982">
    <property type="entry name" value="Lambda_DNA-bd_dom_sf"/>
</dbReference>
<dbReference type="GO" id="GO:0003677">
    <property type="term" value="F:DNA binding"/>
    <property type="evidence" value="ECO:0007669"/>
    <property type="project" value="InterPro"/>
</dbReference>